<keyword evidence="9" id="KW-1185">Reference proteome</keyword>
<dbReference type="Gene3D" id="3.60.160.10">
    <property type="entry name" value="Mitochondrial biogenesis AIM24"/>
    <property type="match status" value="1"/>
</dbReference>
<dbReference type="InterPro" id="IPR036983">
    <property type="entry name" value="AIM24_sf"/>
</dbReference>
<evidence type="ECO:0000256" key="4">
    <source>
        <dbReference type="ARBA" id="ARBA00022946"/>
    </source>
</evidence>
<comment type="similarity">
    <text evidence="2 6">Belongs to the AIM24 family.</text>
</comment>
<dbReference type="GO" id="GO:0007007">
    <property type="term" value="P:inner mitochondrial membrane organization"/>
    <property type="evidence" value="ECO:0007669"/>
    <property type="project" value="TreeGrafter"/>
</dbReference>
<dbReference type="InterPro" id="IPR016031">
    <property type="entry name" value="Trp_RNA-bd_attenuator-like_dom"/>
</dbReference>
<name>A0A1V6PCR8_PENDC</name>
<organism evidence="8 9">
    <name type="scientific">Penicillium decumbens</name>
    <dbReference type="NCBI Taxonomy" id="69771"/>
    <lineage>
        <taxon>Eukaryota</taxon>
        <taxon>Fungi</taxon>
        <taxon>Dikarya</taxon>
        <taxon>Ascomycota</taxon>
        <taxon>Pezizomycotina</taxon>
        <taxon>Eurotiomycetes</taxon>
        <taxon>Eurotiomycetidae</taxon>
        <taxon>Eurotiales</taxon>
        <taxon>Aspergillaceae</taxon>
        <taxon>Penicillium</taxon>
    </lineage>
</organism>
<keyword evidence="4" id="KW-0809">Transit peptide</keyword>
<proteinExistence type="inferred from homology"/>
<gene>
    <name evidence="8" type="ORF">PENDEC_c010G02184</name>
</gene>
<evidence type="ECO:0000256" key="5">
    <source>
        <dbReference type="ARBA" id="ARBA00023128"/>
    </source>
</evidence>
<dbReference type="AlphaFoldDB" id="A0A1V6PCR8"/>
<feature type="region of interest" description="Disordered" evidence="7">
    <location>
        <begin position="324"/>
        <end position="350"/>
    </location>
</feature>
<comment type="caution">
    <text evidence="8">The sequence shown here is derived from an EMBL/GenBank/DDBJ whole genome shotgun (WGS) entry which is preliminary data.</text>
</comment>
<keyword evidence="5 6" id="KW-0496">Mitochondrion</keyword>
<dbReference type="Proteomes" id="UP000191522">
    <property type="component" value="Unassembled WGS sequence"/>
</dbReference>
<dbReference type="PANTHER" id="PTHR36959">
    <property type="entry name" value="ALTERED INHERITANCE OF MITOCHONDRIA PROTEIN 24, MITOCHONDRIAL"/>
    <property type="match status" value="1"/>
</dbReference>
<evidence type="ECO:0000256" key="3">
    <source>
        <dbReference type="ARBA" id="ARBA00013287"/>
    </source>
</evidence>
<accession>A0A1V6PCR8</accession>
<dbReference type="InterPro" id="IPR002838">
    <property type="entry name" value="AIM24"/>
</dbReference>
<protein>
    <recommendedName>
        <fullName evidence="3 6">Altered inheritance of mitochondria protein 24, mitochondrial</fullName>
    </recommendedName>
</protein>
<evidence type="ECO:0000256" key="1">
    <source>
        <dbReference type="ARBA" id="ARBA00004173"/>
    </source>
</evidence>
<dbReference type="FunFam" id="3.60.160.10:FF:000001">
    <property type="entry name" value="Altered inheritance of mitochondria protein 24, mitochondrial"/>
    <property type="match status" value="1"/>
</dbReference>
<sequence length="391" mass="43165">MRTTLQRGVRTLSWTRVVPRVHRQTRCVQIRATSSEEPANGANLPLANTPSSVESRDARFDVIGAPYSLLSVSLSASQNLYTRRGTLVGLSGKADNVISTLSVLEPFRRAVVGVPFLYQKVSSASPVTALVSVRSPTTSFAVVNLNGSVDWMVAQRRALLAWTGRSLSIKPTINTSLSLSHWGSSEVTGRGLIALVGNGQVYTVELKNGEQYIAHPSNVVAYTMSSNPPRPYRFKSTTLNFQVPGLKTLPRLLQNNKYIQEVSESNAWKRTMRLFHKLRTWSRMTIWGDRLFMQFDGPATILVQSRGPRLNDVLSGREVNEIADTPRGVTSSPSQSKDEQVKGASDAIQDPEISRLYEDIVQEVKGISQSVAKIRRDGKVEVEVVGKTKEL</sequence>
<dbReference type="PANTHER" id="PTHR36959:SF2">
    <property type="entry name" value="ALTERED INHERITANCE OF MITOCHONDRIA PROTEIN 24, MITOCHONDRIAL"/>
    <property type="match status" value="1"/>
</dbReference>
<dbReference type="Pfam" id="PF01987">
    <property type="entry name" value="AIM24"/>
    <property type="match status" value="1"/>
</dbReference>
<reference evidence="9" key="1">
    <citation type="journal article" date="2017" name="Nat. Microbiol.">
        <title>Global analysis of biosynthetic gene clusters reveals vast potential of secondary metabolite production in Penicillium species.</title>
        <authorList>
            <person name="Nielsen J.C."/>
            <person name="Grijseels S."/>
            <person name="Prigent S."/>
            <person name="Ji B."/>
            <person name="Dainat J."/>
            <person name="Nielsen K.F."/>
            <person name="Frisvad J.C."/>
            <person name="Workman M."/>
            <person name="Nielsen J."/>
        </authorList>
    </citation>
    <scope>NUCLEOTIDE SEQUENCE [LARGE SCALE GENOMIC DNA]</scope>
    <source>
        <strain evidence="9">IBT 11843</strain>
    </source>
</reference>
<dbReference type="EMBL" id="MDYL01000010">
    <property type="protein sequence ID" value="OQD74593.1"/>
    <property type="molecule type" value="Genomic_DNA"/>
</dbReference>
<dbReference type="OrthoDB" id="5295771at2759"/>
<evidence type="ECO:0000313" key="9">
    <source>
        <dbReference type="Proteomes" id="UP000191522"/>
    </source>
</evidence>
<dbReference type="GO" id="GO:0005743">
    <property type="term" value="C:mitochondrial inner membrane"/>
    <property type="evidence" value="ECO:0007669"/>
    <property type="project" value="TreeGrafter"/>
</dbReference>
<dbReference type="SUPFAM" id="SSF51219">
    <property type="entry name" value="TRAP-like"/>
    <property type="match status" value="1"/>
</dbReference>
<feature type="region of interest" description="Disordered" evidence="7">
    <location>
        <begin position="32"/>
        <end position="51"/>
    </location>
</feature>
<evidence type="ECO:0000313" key="8">
    <source>
        <dbReference type="EMBL" id="OQD74593.1"/>
    </source>
</evidence>
<comment type="subcellular location">
    <subcellularLocation>
        <location evidence="1 6">Mitochondrion</location>
    </subcellularLocation>
</comment>
<evidence type="ECO:0000256" key="6">
    <source>
        <dbReference type="RuleBase" id="RU363045"/>
    </source>
</evidence>
<evidence type="ECO:0000256" key="2">
    <source>
        <dbReference type="ARBA" id="ARBA00009322"/>
    </source>
</evidence>
<dbReference type="OMA" id="QTRCVQI"/>
<evidence type="ECO:0000256" key="7">
    <source>
        <dbReference type="SAM" id="MobiDB-lite"/>
    </source>
</evidence>